<name>A0A1I3GAL2_9GAMM</name>
<evidence type="ECO:0000313" key="1">
    <source>
        <dbReference type="EMBL" id="SFI20493.1"/>
    </source>
</evidence>
<keyword evidence="2" id="KW-1185">Reference proteome</keyword>
<protein>
    <submittedName>
        <fullName evidence="1">Uncharacterized protein</fullName>
    </submittedName>
</protein>
<accession>A0A1I3GAL2</accession>
<sequence length="116" mass="12769">MNQRPEDLTDDELRALCNELTDRIDALDNDSDGAPDALVEQWAQANREESRRDALAARKAGRYSVTLDADGQEIEYELRATNEADAKVEVESGVEAMSKVSGMTVTVKQINGPITE</sequence>
<dbReference type="RefSeq" id="WP_092850497.1">
    <property type="nucleotide sequence ID" value="NZ_FOPY01000029.1"/>
</dbReference>
<evidence type="ECO:0000313" key="2">
    <source>
        <dbReference type="Proteomes" id="UP000199040"/>
    </source>
</evidence>
<gene>
    <name evidence="1" type="ORF">SAMN04487959_1292</name>
</gene>
<dbReference type="AlphaFoldDB" id="A0A1I3GAL2"/>
<dbReference type="Proteomes" id="UP000199040">
    <property type="component" value="Unassembled WGS sequence"/>
</dbReference>
<dbReference type="EMBL" id="FOPY01000029">
    <property type="protein sequence ID" value="SFI20493.1"/>
    <property type="molecule type" value="Genomic_DNA"/>
</dbReference>
<proteinExistence type="predicted"/>
<organism evidence="1 2">
    <name type="scientific">Modicisalibacter xianhensis</name>
    <dbReference type="NCBI Taxonomy" id="442341"/>
    <lineage>
        <taxon>Bacteria</taxon>
        <taxon>Pseudomonadati</taxon>
        <taxon>Pseudomonadota</taxon>
        <taxon>Gammaproteobacteria</taxon>
        <taxon>Oceanospirillales</taxon>
        <taxon>Halomonadaceae</taxon>
        <taxon>Modicisalibacter</taxon>
    </lineage>
</organism>
<reference evidence="1 2" key="1">
    <citation type="submission" date="2016-10" db="EMBL/GenBank/DDBJ databases">
        <authorList>
            <person name="de Groot N.N."/>
        </authorList>
    </citation>
    <scope>NUCLEOTIDE SEQUENCE [LARGE SCALE GENOMIC DNA]</scope>
    <source>
        <strain evidence="1 2">CGMCC 1.6848</strain>
    </source>
</reference>
<dbReference type="STRING" id="442341.SAMN04487959_1292"/>